<dbReference type="Pfam" id="PF12833">
    <property type="entry name" value="HTH_18"/>
    <property type="match status" value="1"/>
</dbReference>
<dbReference type="GO" id="GO:0003700">
    <property type="term" value="F:DNA-binding transcription factor activity"/>
    <property type="evidence" value="ECO:0007669"/>
    <property type="project" value="InterPro"/>
</dbReference>
<accession>A0A9X0QJW5</accession>
<dbReference type="PRINTS" id="PR00032">
    <property type="entry name" value="HTHARAC"/>
</dbReference>
<dbReference type="RefSeq" id="WP_183981553.1">
    <property type="nucleotide sequence ID" value="NZ_JACHEB010000018.1"/>
</dbReference>
<dbReference type="InterPro" id="IPR020449">
    <property type="entry name" value="Tscrpt_reg_AraC-type_HTH"/>
</dbReference>
<comment type="caution">
    <text evidence="5">The sequence shown here is derived from an EMBL/GenBank/DDBJ whole genome shotgun (WGS) entry which is preliminary data.</text>
</comment>
<keyword evidence="3" id="KW-0804">Transcription</keyword>
<dbReference type="InterPro" id="IPR011051">
    <property type="entry name" value="RmlC_Cupin_sf"/>
</dbReference>
<dbReference type="AlphaFoldDB" id="A0A9X0QJW5"/>
<dbReference type="InterPro" id="IPR018060">
    <property type="entry name" value="HTH_AraC"/>
</dbReference>
<evidence type="ECO:0000313" key="5">
    <source>
        <dbReference type="EMBL" id="MBB5331766.1"/>
    </source>
</evidence>
<keyword evidence="6" id="KW-1185">Reference proteome</keyword>
<keyword evidence="2" id="KW-0238">DNA-binding</keyword>
<evidence type="ECO:0000256" key="1">
    <source>
        <dbReference type="ARBA" id="ARBA00023015"/>
    </source>
</evidence>
<dbReference type="SUPFAM" id="SSF51182">
    <property type="entry name" value="RmlC-like cupins"/>
    <property type="match status" value="1"/>
</dbReference>
<dbReference type="EMBL" id="JACHEB010000018">
    <property type="protein sequence ID" value="MBB5331766.1"/>
    <property type="molecule type" value="Genomic_DNA"/>
</dbReference>
<sequence length="304" mass="33526">MANSGVLPVDAVEVMRGSCALCPFPARSSITSKGAGWKGIAMESFTDIPGVAIPDHEHPTHFVNLLTRGEIKAQWTTEGRSHSATNSPGTIYLLPAGTRDRLTWSGPTTRIVLVMESGFLSRSLEKTAHLDEIDLMTHWNLRDRHIQSLMLAMHADLEDGSPAGPLYGESLGLALGLYLIRRYSTRNRSNSAQVTGGMPTARLNRVLDFINQNFAQDLRLWELAELAGMSPHYFCELFKASTGMTAYQYVLQCRIERAKRYLRDPELSVGDAGVAAGFSDQSHFAKVFRRKVGVAPVKYRSQAG</sequence>
<name>A0A9X0QJW5_9BACT</name>
<evidence type="ECO:0000259" key="4">
    <source>
        <dbReference type="PROSITE" id="PS01124"/>
    </source>
</evidence>
<dbReference type="PROSITE" id="PS01124">
    <property type="entry name" value="HTH_ARAC_FAMILY_2"/>
    <property type="match status" value="1"/>
</dbReference>
<dbReference type="Gene3D" id="1.10.10.60">
    <property type="entry name" value="Homeodomain-like"/>
    <property type="match status" value="2"/>
</dbReference>
<protein>
    <submittedName>
        <fullName evidence="5">AraC family transcriptional regulator</fullName>
    </submittedName>
</protein>
<dbReference type="PROSITE" id="PS00041">
    <property type="entry name" value="HTH_ARAC_FAMILY_1"/>
    <property type="match status" value="1"/>
</dbReference>
<gene>
    <name evidence="5" type="ORF">HDF14_005415</name>
</gene>
<proteinExistence type="predicted"/>
<evidence type="ECO:0000256" key="3">
    <source>
        <dbReference type="ARBA" id="ARBA00023163"/>
    </source>
</evidence>
<evidence type="ECO:0000313" key="6">
    <source>
        <dbReference type="Proteomes" id="UP000535182"/>
    </source>
</evidence>
<feature type="domain" description="HTH araC/xylS-type" evidence="4">
    <location>
        <begin position="204"/>
        <end position="302"/>
    </location>
</feature>
<dbReference type="PANTHER" id="PTHR46796">
    <property type="entry name" value="HTH-TYPE TRANSCRIPTIONAL ACTIVATOR RHAS-RELATED"/>
    <property type="match status" value="1"/>
</dbReference>
<dbReference type="InterPro" id="IPR050204">
    <property type="entry name" value="AraC_XylS_family_regulators"/>
</dbReference>
<dbReference type="GO" id="GO:0043565">
    <property type="term" value="F:sequence-specific DNA binding"/>
    <property type="evidence" value="ECO:0007669"/>
    <property type="project" value="InterPro"/>
</dbReference>
<reference evidence="5 6" key="1">
    <citation type="submission" date="2020-08" db="EMBL/GenBank/DDBJ databases">
        <title>Genomic Encyclopedia of Type Strains, Phase IV (KMG-V): Genome sequencing to study the core and pangenomes of soil and plant-associated prokaryotes.</title>
        <authorList>
            <person name="Whitman W."/>
        </authorList>
    </citation>
    <scope>NUCLEOTIDE SEQUENCE [LARGE SCALE GENOMIC DNA]</scope>
    <source>
        <strain evidence="5 6">X5P2</strain>
    </source>
</reference>
<evidence type="ECO:0000256" key="2">
    <source>
        <dbReference type="ARBA" id="ARBA00023125"/>
    </source>
</evidence>
<dbReference type="SUPFAM" id="SSF46689">
    <property type="entry name" value="Homeodomain-like"/>
    <property type="match status" value="2"/>
</dbReference>
<dbReference type="Proteomes" id="UP000535182">
    <property type="component" value="Unassembled WGS sequence"/>
</dbReference>
<dbReference type="PANTHER" id="PTHR46796:SF6">
    <property type="entry name" value="ARAC SUBFAMILY"/>
    <property type="match status" value="1"/>
</dbReference>
<dbReference type="InterPro" id="IPR018062">
    <property type="entry name" value="HTH_AraC-typ_CS"/>
</dbReference>
<dbReference type="SMART" id="SM00342">
    <property type="entry name" value="HTH_ARAC"/>
    <property type="match status" value="1"/>
</dbReference>
<organism evidence="5 6">
    <name type="scientific">Tunturiibacter gelidiferens</name>
    <dbReference type="NCBI Taxonomy" id="3069689"/>
    <lineage>
        <taxon>Bacteria</taxon>
        <taxon>Pseudomonadati</taxon>
        <taxon>Acidobacteriota</taxon>
        <taxon>Terriglobia</taxon>
        <taxon>Terriglobales</taxon>
        <taxon>Acidobacteriaceae</taxon>
        <taxon>Tunturiibacter</taxon>
    </lineage>
</organism>
<dbReference type="InterPro" id="IPR009057">
    <property type="entry name" value="Homeodomain-like_sf"/>
</dbReference>
<keyword evidence="1" id="KW-0805">Transcription regulation</keyword>